<proteinExistence type="predicted"/>
<comment type="caution">
    <text evidence="2">The sequence shown here is derived from an EMBL/GenBank/DDBJ whole genome shotgun (WGS) entry which is preliminary data.</text>
</comment>
<name>A0A6A2Z6D8_HIBSY</name>
<feature type="region of interest" description="Disordered" evidence="1">
    <location>
        <begin position="231"/>
        <end position="255"/>
    </location>
</feature>
<dbReference type="EMBL" id="VEPZ02001209">
    <property type="protein sequence ID" value="KAE8687000.1"/>
    <property type="molecule type" value="Genomic_DNA"/>
</dbReference>
<sequence>MLTNDSLSSLMDFVSRNAKAFSNKNINVVLDETNLLLWKQQVILTVHSHRLERLMTGSKPALSPTCACVLVTFNDLSIASTSVYRCRDDINGLEYGDDWMRVYLTRVKKVCDTLASCGSVVSQAVHVVIILKGLSYEYQSFVVVITDMWESVTLDGICLVTIVHLINRLPTHVVFDKMQFPFAEKHGESSIGPAMCSPPGSLEIMNDVCKFRAGCHAVDFGRGTVTSSSDSHAILHDDGSGSGLPEATNSAQGVE</sequence>
<evidence type="ECO:0000313" key="3">
    <source>
        <dbReference type="Proteomes" id="UP000436088"/>
    </source>
</evidence>
<protein>
    <submittedName>
        <fullName evidence="2">Uncharacterized protein</fullName>
    </submittedName>
</protein>
<evidence type="ECO:0000313" key="2">
    <source>
        <dbReference type="EMBL" id="KAE8687000.1"/>
    </source>
</evidence>
<dbReference type="Proteomes" id="UP000436088">
    <property type="component" value="Unassembled WGS sequence"/>
</dbReference>
<dbReference type="PANTHER" id="PTHR47481:SF30">
    <property type="entry name" value="CCHC-TYPE DOMAIN-CONTAINING PROTEIN"/>
    <property type="match status" value="1"/>
</dbReference>
<reference evidence="2" key="1">
    <citation type="submission" date="2019-09" db="EMBL/GenBank/DDBJ databases">
        <title>Draft genome information of white flower Hibiscus syriacus.</title>
        <authorList>
            <person name="Kim Y.-M."/>
        </authorList>
    </citation>
    <scope>NUCLEOTIDE SEQUENCE [LARGE SCALE GENOMIC DNA]</scope>
    <source>
        <strain evidence="2">YM2019G1</strain>
    </source>
</reference>
<dbReference type="AlphaFoldDB" id="A0A6A2Z6D8"/>
<gene>
    <name evidence="2" type="ORF">F3Y22_tig00111027pilonHSYRG00696</name>
</gene>
<keyword evidence="3" id="KW-1185">Reference proteome</keyword>
<accession>A0A6A2Z6D8</accession>
<organism evidence="2 3">
    <name type="scientific">Hibiscus syriacus</name>
    <name type="common">Rose of Sharon</name>
    <dbReference type="NCBI Taxonomy" id="106335"/>
    <lineage>
        <taxon>Eukaryota</taxon>
        <taxon>Viridiplantae</taxon>
        <taxon>Streptophyta</taxon>
        <taxon>Embryophyta</taxon>
        <taxon>Tracheophyta</taxon>
        <taxon>Spermatophyta</taxon>
        <taxon>Magnoliopsida</taxon>
        <taxon>eudicotyledons</taxon>
        <taxon>Gunneridae</taxon>
        <taxon>Pentapetalae</taxon>
        <taxon>rosids</taxon>
        <taxon>malvids</taxon>
        <taxon>Malvales</taxon>
        <taxon>Malvaceae</taxon>
        <taxon>Malvoideae</taxon>
        <taxon>Hibiscus</taxon>
    </lineage>
</organism>
<evidence type="ECO:0000256" key="1">
    <source>
        <dbReference type="SAM" id="MobiDB-lite"/>
    </source>
</evidence>
<dbReference type="PANTHER" id="PTHR47481">
    <property type="match status" value="1"/>
</dbReference>